<dbReference type="Proteomes" id="UP001176961">
    <property type="component" value="Unassembled WGS sequence"/>
</dbReference>
<dbReference type="EMBL" id="CATQJL010000305">
    <property type="protein sequence ID" value="CAJ0601541.1"/>
    <property type="molecule type" value="Genomic_DNA"/>
</dbReference>
<sequence length="113" mass="12996">MVITYEEKMLLKSLRGLTELFYNKNFSDYDYNVKSFGKAVTDNLASIDTTAFFSDDVEDDYIEFTTSKRALKQYSNMMRHDAKQFACARKTCETSGMSANKRIYLDLCGTDAK</sequence>
<proteinExistence type="predicted"/>
<evidence type="ECO:0000313" key="2">
    <source>
        <dbReference type="Proteomes" id="UP001176961"/>
    </source>
</evidence>
<evidence type="ECO:0000313" key="1">
    <source>
        <dbReference type="EMBL" id="CAJ0601541.1"/>
    </source>
</evidence>
<organism evidence="1 2">
    <name type="scientific">Cylicocyclus nassatus</name>
    <name type="common">Nematode worm</name>
    <dbReference type="NCBI Taxonomy" id="53992"/>
    <lineage>
        <taxon>Eukaryota</taxon>
        <taxon>Metazoa</taxon>
        <taxon>Ecdysozoa</taxon>
        <taxon>Nematoda</taxon>
        <taxon>Chromadorea</taxon>
        <taxon>Rhabditida</taxon>
        <taxon>Rhabditina</taxon>
        <taxon>Rhabditomorpha</taxon>
        <taxon>Strongyloidea</taxon>
        <taxon>Strongylidae</taxon>
        <taxon>Cylicocyclus</taxon>
    </lineage>
</organism>
<comment type="caution">
    <text evidence="1">The sequence shown here is derived from an EMBL/GenBank/DDBJ whole genome shotgun (WGS) entry which is preliminary data.</text>
</comment>
<name>A0AA36H0I1_CYLNA</name>
<protein>
    <submittedName>
        <fullName evidence="1">Uncharacterized protein</fullName>
    </submittedName>
</protein>
<dbReference type="AlphaFoldDB" id="A0AA36H0I1"/>
<reference evidence="1" key="1">
    <citation type="submission" date="2023-07" db="EMBL/GenBank/DDBJ databases">
        <authorList>
            <consortium name="CYATHOMIX"/>
        </authorList>
    </citation>
    <scope>NUCLEOTIDE SEQUENCE</scope>
    <source>
        <strain evidence="1">N/A</strain>
    </source>
</reference>
<keyword evidence="2" id="KW-1185">Reference proteome</keyword>
<accession>A0AA36H0I1</accession>
<gene>
    <name evidence="1" type="ORF">CYNAS_LOCUS13524</name>
</gene>